<evidence type="ECO:0000313" key="1">
    <source>
        <dbReference type="EMBL" id="DAE05535.1"/>
    </source>
</evidence>
<dbReference type="EMBL" id="BK015412">
    <property type="protein sequence ID" value="DAE05535.1"/>
    <property type="molecule type" value="Genomic_DNA"/>
</dbReference>
<name>A0A8S5PEC4_9CAUD</name>
<protein>
    <submittedName>
        <fullName evidence="1">Uncharacterized protein</fullName>
    </submittedName>
</protein>
<organism evidence="1">
    <name type="scientific">Podoviridae sp. ctuQh21</name>
    <dbReference type="NCBI Taxonomy" id="2825284"/>
    <lineage>
        <taxon>Viruses</taxon>
        <taxon>Duplodnaviria</taxon>
        <taxon>Heunggongvirae</taxon>
        <taxon>Uroviricota</taxon>
        <taxon>Caudoviricetes</taxon>
    </lineage>
</organism>
<reference evidence="1" key="1">
    <citation type="journal article" date="2021" name="Proc. Natl. Acad. Sci. U.S.A.">
        <title>A Catalog of Tens of Thousands of Viruses from Human Metagenomes Reveals Hidden Associations with Chronic Diseases.</title>
        <authorList>
            <person name="Tisza M.J."/>
            <person name="Buck C.B."/>
        </authorList>
    </citation>
    <scope>NUCLEOTIDE SEQUENCE</scope>
    <source>
        <strain evidence="1">CtuQh21</strain>
    </source>
</reference>
<accession>A0A8S5PEC4</accession>
<proteinExistence type="predicted"/>
<sequence>MISDFFINTIRVLSREEVVSYQDGIPKKTYKEKENLIACRVGHLNSKDIQLLSKTAEISVQTRKLFTAPDAPIKLKDRIIREDREYQVISAYNAQDTTTTHHKKFLIKLVE</sequence>